<keyword evidence="3 5" id="KW-1133">Transmembrane helix</keyword>
<evidence type="ECO:0000256" key="4">
    <source>
        <dbReference type="ARBA" id="ARBA00023136"/>
    </source>
</evidence>
<dbReference type="EMBL" id="JAXAFO010000033">
    <property type="protein sequence ID" value="MDX6850842.1"/>
    <property type="molecule type" value="Genomic_DNA"/>
</dbReference>
<comment type="caution">
    <text evidence="7">The sequence shown here is derived from an EMBL/GenBank/DDBJ whole genome shotgun (WGS) entry which is preliminary data.</text>
</comment>
<name>A0ABU4S100_9GAMM</name>
<evidence type="ECO:0000256" key="2">
    <source>
        <dbReference type="ARBA" id="ARBA00022692"/>
    </source>
</evidence>
<accession>A0ABU4S100</accession>
<evidence type="ECO:0000256" key="1">
    <source>
        <dbReference type="ARBA" id="ARBA00004141"/>
    </source>
</evidence>
<keyword evidence="8" id="KW-1185">Reference proteome</keyword>
<evidence type="ECO:0000256" key="3">
    <source>
        <dbReference type="ARBA" id="ARBA00022989"/>
    </source>
</evidence>
<dbReference type="SUPFAM" id="SSF141322">
    <property type="entry name" value="NfeD domain-like"/>
    <property type="match status" value="1"/>
</dbReference>
<feature type="transmembrane region" description="Helical" evidence="5">
    <location>
        <begin position="6"/>
        <end position="24"/>
    </location>
</feature>
<gene>
    <name evidence="7" type="ORF">SCD92_15820</name>
</gene>
<dbReference type="InterPro" id="IPR052165">
    <property type="entry name" value="Membrane_assoc_protease"/>
</dbReference>
<proteinExistence type="predicted"/>
<evidence type="ECO:0000256" key="5">
    <source>
        <dbReference type="SAM" id="Phobius"/>
    </source>
</evidence>
<dbReference type="InterPro" id="IPR002810">
    <property type="entry name" value="NfeD-like_C"/>
</dbReference>
<comment type="subcellular location">
    <subcellularLocation>
        <location evidence="1">Membrane</location>
        <topology evidence="1">Multi-pass membrane protein</topology>
    </subcellularLocation>
</comment>
<feature type="domain" description="NfeD-like C-terminal" evidence="6">
    <location>
        <begin position="91"/>
        <end position="151"/>
    </location>
</feature>
<organism evidence="7 8">
    <name type="scientific">Gilvimarinus gilvus</name>
    <dbReference type="NCBI Taxonomy" id="3058038"/>
    <lineage>
        <taxon>Bacteria</taxon>
        <taxon>Pseudomonadati</taxon>
        <taxon>Pseudomonadota</taxon>
        <taxon>Gammaproteobacteria</taxon>
        <taxon>Cellvibrionales</taxon>
        <taxon>Cellvibrionaceae</taxon>
        <taxon>Gilvimarinus</taxon>
    </lineage>
</organism>
<dbReference type="Proteomes" id="UP001273505">
    <property type="component" value="Unassembled WGS sequence"/>
</dbReference>
<dbReference type="RefSeq" id="WP_302721036.1">
    <property type="nucleotide sequence ID" value="NZ_JAULRU010000220.1"/>
</dbReference>
<dbReference type="Pfam" id="PF01957">
    <property type="entry name" value="NfeD"/>
    <property type="match status" value="1"/>
</dbReference>
<dbReference type="PANTHER" id="PTHR33507">
    <property type="entry name" value="INNER MEMBRANE PROTEIN YBBJ"/>
    <property type="match status" value="1"/>
</dbReference>
<keyword evidence="2 5" id="KW-0812">Transmembrane</keyword>
<reference evidence="7 8" key="1">
    <citation type="submission" date="2023-11" db="EMBL/GenBank/DDBJ databases">
        <title>Gilvimarinus fulvus sp. nov., isolated from the surface of Kelp.</title>
        <authorList>
            <person name="Sun Y.Y."/>
            <person name="Gong Y."/>
            <person name="Du Z.J."/>
        </authorList>
    </citation>
    <scope>NUCLEOTIDE SEQUENCE [LARGE SCALE GENOMIC DNA]</scope>
    <source>
        <strain evidence="7 8">SDUM040013</strain>
    </source>
</reference>
<feature type="transmembrane region" description="Helical" evidence="5">
    <location>
        <begin position="31"/>
        <end position="52"/>
    </location>
</feature>
<keyword evidence="4 5" id="KW-0472">Membrane</keyword>
<dbReference type="InterPro" id="IPR012340">
    <property type="entry name" value="NA-bd_OB-fold"/>
</dbReference>
<feature type="transmembrane region" description="Helical" evidence="5">
    <location>
        <begin position="58"/>
        <end position="77"/>
    </location>
</feature>
<evidence type="ECO:0000313" key="7">
    <source>
        <dbReference type="EMBL" id="MDX6850842.1"/>
    </source>
</evidence>
<dbReference type="Gene3D" id="2.40.50.140">
    <property type="entry name" value="Nucleic acid-binding proteins"/>
    <property type="match status" value="1"/>
</dbReference>
<dbReference type="PANTHER" id="PTHR33507:SF3">
    <property type="entry name" value="INNER MEMBRANE PROTEIN YBBJ"/>
    <property type="match status" value="1"/>
</dbReference>
<evidence type="ECO:0000313" key="8">
    <source>
        <dbReference type="Proteomes" id="UP001273505"/>
    </source>
</evidence>
<protein>
    <submittedName>
        <fullName evidence="7">NfeD family protein</fullName>
    </submittedName>
</protein>
<sequence length="154" mass="17079">MSEWMVAGMPVWLWVVGGIALAALEIILPSFFLLWLGVSAIVVGVVSAVLPLDLSTQLFLWAVLSMACLVAWFRWVAPRMKDKTRSGMAYEKLLGQTATVLDFNESTGRGQLRFPAPLLGEDEWRFICQEDVKSGDRVAVTEVSGNDLVVKLHR</sequence>
<evidence type="ECO:0000259" key="6">
    <source>
        <dbReference type="Pfam" id="PF01957"/>
    </source>
</evidence>